<comment type="caution">
    <text evidence="1">The sequence shown here is derived from an EMBL/GenBank/DDBJ whole genome shotgun (WGS) entry which is preliminary data.</text>
</comment>
<organism evidence="1 2">
    <name type="scientific">Pedobacter alpinus</name>
    <dbReference type="NCBI Taxonomy" id="1590643"/>
    <lineage>
        <taxon>Bacteria</taxon>
        <taxon>Pseudomonadati</taxon>
        <taxon>Bacteroidota</taxon>
        <taxon>Sphingobacteriia</taxon>
        <taxon>Sphingobacteriales</taxon>
        <taxon>Sphingobacteriaceae</taxon>
        <taxon>Pedobacter</taxon>
    </lineage>
</organism>
<dbReference type="RefSeq" id="WP_379042951.1">
    <property type="nucleotide sequence ID" value="NZ_JBHSKW010000027.1"/>
</dbReference>
<reference evidence="2" key="1">
    <citation type="journal article" date="2019" name="Int. J. Syst. Evol. Microbiol.">
        <title>The Global Catalogue of Microorganisms (GCM) 10K type strain sequencing project: providing services to taxonomists for standard genome sequencing and annotation.</title>
        <authorList>
            <consortium name="The Broad Institute Genomics Platform"/>
            <consortium name="The Broad Institute Genome Sequencing Center for Infectious Disease"/>
            <person name="Wu L."/>
            <person name="Ma J."/>
        </authorList>
    </citation>
    <scope>NUCLEOTIDE SEQUENCE [LARGE SCALE GENOMIC DNA]</scope>
    <source>
        <strain evidence="2">KCTC 42456</strain>
    </source>
</reference>
<name>A0ABW5TQW4_9SPHI</name>
<protein>
    <submittedName>
        <fullName evidence="1">Uncharacterized protein</fullName>
    </submittedName>
</protein>
<accession>A0ABW5TQW4</accession>
<proteinExistence type="predicted"/>
<gene>
    <name evidence="1" type="ORF">ACFSSE_06895</name>
</gene>
<evidence type="ECO:0000313" key="2">
    <source>
        <dbReference type="Proteomes" id="UP001597546"/>
    </source>
</evidence>
<dbReference type="Proteomes" id="UP001597546">
    <property type="component" value="Unassembled WGS sequence"/>
</dbReference>
<dbReference type="EMBL" id="JBHULV010000022">
    <property type="protein sequence ID" value="MFD2731428.1"/>
    <property type="molecule type" value="Genomic_DNA"/>
</dbReference>
<sequence length="100" mass="11655">MKRLLLLKIILSFLIVNSYGQELSFQYDIAGNQTERKWICINCPPPYTTSNLVNKSTELNFKNNLEENSLLKRGLSAYPNPTLEILNLSWFSDDEEHIKY</sequence>
<keyword evidence="2" id="KW-1185">Reference proteome</keyword>
<evidence type="ECO:0000313" key="1">
    <source>
        <dbReference type="EMBL" id="MFD2731428.1"/>
    </source>
</evidence>